<dbReference type="GO" id="GO:0000122">
    <property type="term" value="P:negative regulation of transcription by RNA polymerase II"/>
    <property type="evidence" value="ECO:0007669"/>
    <property type="project" value="TreeGrafter"/>
</dbReference>
<evidence type="ECO:0000256" key="8">
    <source>
        <dbReference type="ARBA" id="ARBA00061082"/>
    </source>
</evidence>
<feature type="repeat" description="TPR" evidence="9">
    <location>
        <begin position="167"/>
        <end position="200"/>
    </location>
</feature>
<dbReference type="PANTHER" id="PTHR14017:SF1">
    <property type="entry name" value="LD02225P"/>
    <property type="match status" value="1"/>
</dbReference>
<comment type="similarity">
    <text evidence="8">Belongs to the CYC8/SSN6 family.</text>
</comment>
<dbReference type="Proteomes" id="UP000310189">
    <property type="component" value="Unassembled WGS sequence"/>
</dbReference>
<keyword evidence="3" id="KW-0677">Repeat</keyword>
<dbReference type="GO" id="GO:0005634">
    <property type="term" value="C:nucleus"/>
    <property type="evidence" value="ECO:0007669"/>
    <property type="project" value="UniProtKB-SubCell"/>
</dbReference>
<dbReference type="GO" id="GO:0017053">
    <property type="term" value="C:transcription repressor complex"/>
    <property type="evidence" value="ECO:0007669"/>
    <property type="project" value="TreeGrafter"/>
</dbReference>
<evidence type="ECO:0000256" key="4">
    <source>
        <dbReference type="ARBA" id="ARBA00022803"/>
    </source>
</evidence>
<proteinExistence type="inferred from homology"/>
<dbReference type="OrthoDB" id="418911at2759"/>
<dbReference type="FunFam" id="1.25.40.10:FF:000403">
    <property type="entry name" value="General transcriptional repressor, putative"/>
    <property type="match status" value="1"/>
</dbReference>
<protein>
    <submittedName>
        <fullName evidence="11">Uncharacterized protein</fullName>
    </submittedName>
</protein>
<keyword evidence="6" id="KW-0804">Transcription</keyword>
<comment type="caution">
    <text evidence="11">The sequence shown here is derived from an EMBL/GenBank/DDBJ whole genome shotgun (WGS) entry which is preliminary data.</text>
</comment>
<feature type="repeat" description="TPR" evidence="9">
    <location>
        <begin position="204"/>
        <end position="237"/>
    </location>
</feature>
<dbReference type="InterPro" id="IPR051630">
    <property type="entry name" value="Corepressor-Demethylase"/>
</dbReference>
<name>A0A4T0FUD1_9BASI</name>
<feature type="region of interest" description="Disordered" evidence="10">
    <location>
        <begin position="669"/>
        <end position="771"/>
    </location>
</feature>
<sequence>MQRSWPANYVLQTPILRKLAVANEDAWLAAAATAEAMNDAERALVSYQNALVHSPYSITALSAVGAIYRHRENFPKAIEFYQRALNVQQDNGDIWSALGHAYLMIDDLQKAYTAYQQALYHLPAPKLQDPKLWYGIGILYDRYGSLEHAEEAFAGVIKIAPDFDKANEIYFRLGIIYKQQHKFATSLECFRYILHSPPKPLSEIDIWFQIGHVYEQQKEFGMAREAYERVLMENPEHAKVLQQLGWLYHQTSSTNSGDQELAIQYLTKSLGVDPTDPQSWYLLGRAYMAGQKFNKAYEAYQQAVYRDGRNPTFWCSIGVLYYQINQYRDALDAYSRAIRLNPYISEVWFDLGSLYESCHNQISDAIDAYARAADLDPSNPHIKQRLQLLKNVQANGGSVPAAPVPQDVHPTAYAQPQAVSSSAANSDGGVLEGADSMQQQQQQQQRMMQAHARSQDAEMDGQPVAVGQGQPQQPIQYAAPPGLPSRHLTYQRNSPVPVVEMQRGMREQPPPPPPQQQQQQQQQYVSYAPAHYDDGRPVVDWEGRPVSVQRYHSPVPNESRRNSGAMLSPPNSHPPHLSQPYERSVSVVNGGGPRNARYDPRMDITTHSQPHPQTLPHALPHSHSQPPPVIANARQESPPRVTPAKGGRGRKSVYGTVSAANAQKMEDAAAYTPPPSESNLQIPQPRRPAPRARQSVYVGAGMESPRKQAMRAQQQQAQHVHMQAQANAQAHAHAQASTSAMYNNNNGRYSHSHSQSQSPQSEDDGGAGAVPPVARVVDEDYDEGAADALMGLAGAAAASDRMGGSRSGSISGAPNANANINTNASSNAQTPHHLPSISVPPSIRGIEPEADGTDEMARRGSLGKRNNGDVHDAPNKRMREGESDADDRNDRNGAQQLSSPETDPAAFPRKHSMNTMNNAASSPDDRERDREHEHDDREAMRQSPGTGAGAEQKPAELHQQHQQHIPDHEMKDAQ</sequence>
<keyword evidence="12" id="KW-1185">Reference proteome</keyword>
<gene>
    <name evidence="11" type="ORF">E3P99_00801</name>
</gene>
<feature type="compositionally biased region" description="Low complexity" evidence="10">
    <location>
        <begin position="710"/>
        <end position="736"/>
    </location>
</feature>
<feature type="region of interest" description="Disordered" evidence="10">
    <location>
        <begin position="797"/>
        <end position="974"/>
    </location>
</feature>
<keyword evidence="4 9" id="KW-0802">TPR repeat</keyword>
<dbReference type="Pfam" id="PF07719">
    <property type="entry name" value="TPR_2"/>
    <property type="match status" value="1"/>
</dbReference>
<evidence type="ECO:0000313" key="12">
    <source>
        <dbReference type="Proteomes" id="UP000310189"/>
    </source>
</evidence>
<dbReference type="AlphaFoldDB" id="A0A4T0FUD1"/>
<evidence type="ECO:0000256" key="6">
    <source>
        <dbReference type="ARBA" id="ARBA00023163"/>
    </source>
</evidence>
<feature type="compositionally biased region" description="Low complexity" evidence="10">
    <location>
        <begin position="797"/>
        <end position="828"/>
    </location>
</feature>
<keyword evidence="5" id="KW-0805">Transcription regulation</keyword>
<dbReference type="InterPro" id="IPR011990">
    <property type="entry name" value="TPR-like_helical_dom_sf"/>
</dbReference>
<feature type="repeat" description="TPR" evidence="9">
    <location>
        <begin position="58"/>
        <end position="91"/>
    </location>
</feature>
<dbReference type="PANTHER" id="PTHR14017">
    <property type="entry name" value="LYSINE-SPECIFIC DEMETHYLASE"/>
    <property type="match status" value="1"/>
</dbReference>
<feature type="compositionally biased region" description="Low complexity" evidence="10">
    <location>
        <begin position="461"/>
        <end position="480"/>
    </location>
</feature>
<dbReference type="Gene3D" id="1.25.40.10">
    <property type="entry name" value="Tetratricopeptide repeat domain"/>
    <property type="match status" value="2"/>
</dbReference>
<dbReference type="GO" id="GO:0031490">
    <property type="term" value="F:chromatin DNA binding"/>
    <property type="evidence" value="ECO:0007669"/>
    <property type="project" value="TreeGrafter"/>
</dbReference>
<feature type="region of interest" description="Disordered" evidence="10">
    <location>
        <begin position="415"/>
        <end position="525"/>
    </location>
</feature>
<feature type="repeat" description="TPR" evidence="9">
    <location>
        <begin position="92"/>
        <end position="125"/>
    </location>
</feature>
<evidence type="ECO:0000313" key="11">
    <source>
        <dbReference type="EMBL" id="TIA91970.1"/>
    </source>
</evidence>
<keyword evidence="7" id="KW-0539">Nucleus</keyword>
<dbReference type="SUPFAM" id="SSF48452">
    <property type="entry name" value="TPR-like"/>
    <property type="match status" value="2"/>
</dbReference>
<dbReference type="Pfam" id="PF13181">
    <property type="entry name" value="TPR_8"/>
    <property type="match status" value="1"/>
</dbReference>
<evidence type="ECO:0000256" key="7">
    <source>
        <dbReference type="ARBA" id="ARBA00023242"/>
    </source>
</evidence>
<dbReference type="SMART" id="SM00028">
    <property type="entry name" value="TPR"/>
    <property type="match status" value="10"/>
</dbReference>
<dbReference type="EMBL" id="SPNW01000009">
    <property type="protein sequence ID" value="TIA91970.1"/>
    <property type="molecule type" value="Genomic_DNA"/>
</dbReference>
<evidence type="ECO:0000256" key="5">
    <source>
        <dbReference type="ARBA" id="ARBA00023015"/>
    </source>
</evidence>
<feature type="region of interest" description="Disordered" evidence="10">
    <location>
        <begin position="550"/>
        <end position="653"/>
    </location>
</feature>
<dbReference type="GO" id="GO:0000978">
    <property type="term" value="F:RNA polymerase II cis-regulatory region sequence-specific DNA binding"/>
    <property type="evidence" value="ECO:0007669"/>
    <property type="project" value="TreeGrafter"/>
</dbReference>
<evidence type="ECO:0000256" key="1">
    <source>
        <dbReference type="ARBA" id="ARBA00004123"/>
    </source>
</evidence>
<dbReference type="Pfam" id="PF13414">
    <property type="entry name" value="TPR_11"/>
    <property type="match status" value="1"/>
</dbReference>
<accession>A0A4T0FUD1</accession>
<dbReference type="PROSITE" id="PS50293">
    <property type="entry name" value="TPR_REGION"/>
    <property type="match status" value="1"/>
</dbReference>
<evidence type="ECO:0000256" key="10">
    <source>
        <dbReference type="SAM" id="MobiDB-lite"/>
    </source>
</evidence>
<feature type="compositionally biased region" description="Low complexity" evidence="10">
    <location>
        <begin position="437"/>
        <end position="449"/>
    </location>
</feature>
<evidence type="ECO:0000256" key="9">
    <source>
        <dbReference type="PROSITE-ProRule" id="PRU00339"/>
    </source>
</evidence>
<dbReference type="PROSITE" id="PS50005">
    <property type="entry name" value="TPR"/>
    <property type="match status" value="7"/>
</dbReference>
<comment type="subcellular location">
    <subcellularLocation>
        <location evidence="1">Nucleus</location>
    </subcellularLocation>
</comment>
<feature type="compositionally biased region" description="Basic and acidic residues" evidence="10">
    <location>
        <begin position="923"/>
        <end position="940"/>
    </location>
</feature>
<dbReference type="InterPro" id="IPR013105">
    <property type="entry name" value="TPR_2"/>
</dbReference>
<feature type="compositionally biased region" description="Basic and acidic residues" evidence="10">
    <location>
        <begin position="866"/>
        <end position="891"/>
    </location>
</feature>
<feature type="repeat" description="TPR" evidence="9">
    <location>
        <begin position="311"/>
        <end position="344"/>
    </location>
</feature>
<feature type="repeat" description="TPR" evidence="9">
    <location>
        <begin position="130"/>
        <end position="163"/>
    </location>
</feature>
<organism evidence="11 12">
    <name type="scientific">Wallemia hederae</name>
    <dbReference type="NCBI Taxonomy" id="1540922"/>
    <lineage>
        <taxon>Eukaryota</taxon>
        <taxon>Fungi</taxon>
        <taxon>Dikarya</taxon>
        <taxon>Basidiomycota</taxon>
        <taxon>Wallemiomycotina</taxon>
        <taxon>Wallemiomycetes</taxon>
        <taxon>Wallemiales</taxon>
        <taxon>Wallemiaceae</taxon>
        <taxon>Wallemia</taxon>
    </lineage>
</organism>
<dbReference type="FunFam" id="1.25.40.10:FF:000078">
    <property type="entry name" value="Transcriptional corepressor Cyc8"/>
    <property type="match status" value="1"/>
</dbReference>
<reference evidence="11 12" key="1">
    <citation type="submission" date="2019-03" db="EMBL/GenBank/DDBJ databases">
        <title>Sequencing 23 genomes of Wallemia ichthyophaga.</title>
        <authorList>
            <person name="Gostincar C."/>
        </authorList>
    </citation>
    <scope>NUCLEOTIDE SEQUENCE [LARGE SCALE GENOMIC DNA]</scope>
    <source>
        <strain evidence="11 12">EXF-5753</strain>
    </source>
</reference>
<dbReference type="InterPro" id="IPR019734">
    <property type="entry name" value="TPR_rpt"/>
</dbReference>
<feature type="compositionally biased region" description="Basic and acidic residues" evidence="10">
    <location>
        <begin position="953"/>
        <end position="974"/>
    </location>
</feature>
<feature type="repeat" description="TPR" evidence="9">
    <location>
        <begin position="277"/>
        <end position="310"/>
    </location>
</feature>
<keyword evidence="2" id="KW-0678">Repressor</keyword>
<feature type="compositionally biased region" description="Polar residues" evidence="10">
    <location>
        <begin position="737"/>
        <end position="749"/>
    </location>
</feature>
<feature type="compositionally biased region" description="Low complexity" evidence="10">
    <location>
        <begin position="567"/>
        <end position="580"/>
    </location>
</feature>
<feature type="compositionally biased region" description="Polar residues" evidence="10">
    <location>
        <begin position="892"/>
        <end position="901"/>
    </location>
</feature>
<dbReference type="Pfam" id="PF00515">
    <property type="entry name" value="TPR_1"/>
    <property type="match status" value="1"/>
</dbReference>
<evidence type="ECO:0000256" key="3">
    <source>
        <dbReference type="ARBA" id="ARBA00022737"/>
    </source>
</evidence>
<evidence type="ECO:0000256" key="2">
    <source>
        <dbReference type="ARBA" id="ARBA00022491"/>
    </source>
</evidence>